<dbReference type="GO" id="GO:0004401">
    <property type="term" value="F:histidinol-phosphatase activity"/>
    <property type="evidence" value="ECO:0007669"/>
    <property type="project" value="UniProtKB-EC"/>
</dbReference>
<reference evidence="10 11" key="1">
    <citation type="submission" date="2020-11" db="EMBL/GenBank/DDBJ databases">
        <authorList>
            <person name="Peeters C."/>
        </authorList>
    </citation>
    <scope>NUCLEOTIDE SEQUENCE [LARGE SCALE GENOMIC DNA]</scope>
    <source>
        <strain evidence="10 11">LMG 8286</strain>
    </source>
</reference>
<evidence type="ECO:0000256" key="4">
    <source>
        <dbReference type="ARBA" id="ARBA00022605"/>
    </source>
</evidence>
<organism evidence="10 11">
    <name type="scientific">Campylobacter suis</name>
    <dbReference type="NCBI Taxonomy" id="2790657"/>
    <lineage>
        <taxon>Bacteria</taxon>
        <taxon>Pseudomonadati</taxon>
        <taxon>Campylobacterota</taxon>
        <taxon>Epsilonproteobacteria</taxon>
        <taxon>Campylobacterales</taxon>
        <taxon>Campylobacteraceae</taxon>
        <taxon>Campylobacter</taxon>
    </lineage>
</organism>
<evidence type="ECO:0000256" key="6">
    <source>
        <dbReference type="ARBA" id="ARBA00023102"/>
    </source>
</evidence>
<dbReference type="PANTHER" id="PTHR21039">
    <property type="entry name" value="HISTIDINOL PHOSPHATASE-RELATED"/>
    <property type="match status" value="1"/>
</dbReference>
<evidence type="ECO:0000256" key="5">
    <source>
        <dbReference type="ARBA" id="ARBA00022801"/>
    </source>
</evidence>
<dbReference type="EMBL" id="CAJHOE010000001">
    <property type="protein sequence ID" value="CAD7286484.1"/>
    <property type="molecule type" value="Genomic_DNA"/>
</dbReference>
<comment type="caution">
    <text evidence="10">The sequence shown here is derived from an EMBL/GenBank/DDBJ whole genome shotgun (WGS) entry which is preliminary data.</text>
</comment>
<evidence type="ECO:0000256" key="3">
    <source>
        <dbReference type="ARBA" id="ARBA00013085"/>
    </source>
</evidence>
<name>A0ABN7K3R6_9BACT</name>
<dbReference type="CDD" id="cd12110">
    <property type="entry name" value="PHP_HisPPase_Hisj_like"/>
    <property type="match status" value="1"/>
</dbReference>
<keyword evidence="5 8" id="KW-0378">Hydrolase</keyword>
<evidence type="ECO:0000256" key="7">
    <source>
        <dbReference type="ARBA" id="ARBA00049158"/>
    </source>
</evidence>
<keyword evidence="11" id="KW-1185">Reference proteome</keyword>
<keyword evidence="6 8" id="KW-0368">Histidine biosynthesis</keyword>
<comment type="catalytic activity">
    <reaction evidence="7 8">
        <text>L-histidinol phosphate + H2O = L-histidinol + phosphate</text>
        <dbReference type="Rhea" id="RHEA:14465"/>
        <dbReference type="ChEBI" id="CHEBI:15377"/>
        <dbReference type="ChEBI" id="CHEBI:43474"/>
        <dbReference type="ChEBI" id="CHEBI:57699"/>
        <dbReference type="ChEBI" id="CHEBI:57980"/>
        <dbReference type="EC" id="3.1.3.15"/>
    </reaction>
</comment>
<evidence type="ECO:0000313" key="11">
    <source>
        <dbReference type="Proteomes" id="UP000789359"/>
    </source>
</evidence>
<dbReference type="NCBIfam" id="NF005596">
    <property type="entry name" value="PRK07328.1"/>
    <property type="match status" value="1"/>
</dbReference>
<dbReference type="EC" id="3.1.3.15" evidence="3 8"/>
<evidence type="ECO:0000259" key="9">
    <source>
        <dbReference type="Pfam" id="PF02811"/>
    </source>
</evidence>
<comment type="similarity">
    <text evidence="2 8">Belongs to the PHP hydrolase family. HisK subfamily.</text>
</comment>
<gene>
    <name evidence="10" type="primary">hisK</name>
    <name evidence="10" type="ORF">LMG8286_00317</name>
</gene>
<dbReference type="PANTHER" id="PTHR21039:SF0">
    <property type="entry name" value="HISTIDINOL-PHOSPHATASE"/>
    <property type="match status" value="1"/>
</dbReference>
<dbReference type="InterPro" id="IPR004013">
    <property type="entry name" value="PHP_dom"/>
</dbReference>
<dbReference type="Gene3D" id="3.20.20.140">
    <property type="entry name" value="Metal-dependent hydrolases"/>
    <property type="match status" value="1"/>
</dbReference>
<keyword evidence="4 8" id="KW-0028">Amino-acid biosynthesis</keyword>
<evidence type="ECO:0000256" key="2">
    <source>
        <dbReference type="ARBA" id="ARBA00009152"/>
    </source>
</evidence>
<sequence>MKVDLHNHTTLCKHATKEQTEYIKQALSIGCEIYGISDHAPMGFDEAYRMSFDQMYEYESLVKNLQEIYKNDIKILLGYEVDFLDGFMDERVFRRKVDYLIGSVHFIGGWGFDNPEFIGEYKNKDIDKIWQDYFLCIKELAKCGKFDIVGHIDLMKIFKFLPKTDIRILAKDALNAIKKANLVVEINSAGLRKPVCEQYPSREILQMIYELDIPITFGSDAHAPEQVGFEGAKCENLAREMGFSKCAFFEQRDRHFVKF</sequence>
<dbReference type="RefSeq" id="WP_230056114.1">
    <property type="nucleotide sequence ID" value="NZ_CAJHOE010000001.1"/>
</dbReference>
<evidence type="ECO:0000313" key="10">
    <source>
        <dbReference type="EMBL" id="CAD7286484.1"/>
    </source>
</evidence>
<feature type="domain" description="PHP" evidence="9">
    <location>
        <begin position="4"/>
        <end position="189"/>
    </location>
</feature>
<comment type="pathway">
    <text evidence="1 8">Amino-acid biosynthesis; L-histidine biosynthesis; L-histidine from 5-phospho-alpha-D-ribose 1-diphosphate: step 8/9.</text>
</comment>
<dbReference type="NCBIfam" id="TIGR01856">
    <property type="entry name" value="hisJ_fam"/>
    <property type="match status" value="1"/>
</dbReference>
<dbReference type="Proteomes" id="UP000789359">
    <property type="component" value="Unassembled WGS sequence"/>
</dbReference>
<protein>
    <recommendedName>
        <fullName evidence="3 8">Histidinol-phosphatase</fullName>
        <shortName evidence="8">HolPase</shortName>
        <ecNumber evidence="3 8">3.1.3.15</ecNumber>
    </recommendedName>
</protein>
<dbReference type="InterPro" id="IPR010140">
    <property type="entry name" value="Histidinol_P_phosphatase_HisJ"/>
</dbReference>
<dbReference type="SUPFAM" id="SSF89550">
    <property type="entry name" value="PHP domain-like"/>
    <property type="match status" value="1"/>
</dbReference>
<dbReference type="Pfam" id="PF02811">
    <property type="entry name" value="PHP"/>
    <property type="match status" value="1"/>
</dbReference>
<accession>A0ABN7K3R6</accession>
<dbReference type="InterPro" id="IPR016195">
    <property type="entry name" value="Pol/histidinol_Pase-like"/>
</dbReference>
<evidence type="ECO:0000256" key="1">
    <source>
        <dbReference type="ARBA" id="ARBA00004970"/>
    </source>
</evidence>
<proteinExistence type="inferred from homology"/>
<evidence type="ECO:0000256" key="8">
    <source>
        <dbReference type="RuleBase" id="RU366003"/>
    </source>
</evidence>